<dbReference type="EMBL" id="WMET01000012">
    <property type="protein sequence ID" value="MYL22045.1"/>
    <property type="molecule type" value="Genomic_DNA"/>
</dbReference>
<organism evidence="1 2">
    <name type="scientific">Halobacillus litoralis</name>
    <dbReference type="NCBI Taxonomy" id="45668"/>
    <lineage>
        <taxon>Bacteria</taxon>
        <taxon>Bacillati</taxon>
        <taxon>Bacillota</taxon>
        <taxon>Bacilli</taxon>
        <taxon>Bacillales</taxon>
        <taxon>Bacillaceae</taxon>
        <taxon>Halobacillus</taxon>
    </lineage>
</organism>
<evidence type="ECO:0008006" key="3">
    <source>
        <dbReference type="Google" id="ProtNLM"/>
    </source>
</evidence>
<accession>A0A845E060</accession>
<name>A0A845E060_9BACI</name>
<gene>
    <name evidence="1" type="ORF">GLW04_19405</name>
</gene>
<protein>
    <recommendedName>
        <fullName evidence="3">HNH endonuclease</fullName>
    </recommendedName>
</protein>
<comment type="caution">
    <text evidence="1">The sequence shown here is derived from an EMBL/GenBank/DDBJ whole genome shotgun (WGS) entry which is preliminary data.</text>
</comment>
<dbReference type="RefSeq" id="WP_160839961.1">
    <property type="nucleotide sequence ID" value="NZ_WMET01000012.1"/>
</dbReference>
<evidence type="ECO:0000313" key="1">
    <source>
        <dbReference type="EMBL" id="MYL22045.1"/>
    </source>
</evidence>
<dbReference type="OrthoDB" id="9154548at2"/>
<dbReference type="AlphaFoldDB" id="A0A845E060"/>
<reference evidence="1 2" key="1">
    <citation type="submission" date="2019-11" db="EMBL/GenBank/DDBJ databases">
        <title>Genome sequences of 17 halophilic strains isolated from different environments.</title>
        <authorList>
            <person name="Furrow R.E."/>
        </authorList>
    </citation>
    <scope>NUCLEOTIDE SEQUENCE [LARGE SCALE GENOMIC DNA]</scope>
    <source>
        <strain evidence="1 2">22511_23_Filter</strain>
    </source>
</reference>
<evidence type="ECO:0000313" key="2">
    <source>
        <dbReference type="Proteomes" id="UP000460949"/>
    </source>
</evidence>
<proteinExistence type="predicted"/>
<dbReference type="Proteomes" id="UP000460949">
    <property type="component" value="Unassembled WGS sequence"/>
</dbReference>
<sequence>MARDPIGRKKRRRLRREVGFGCPVEDCRVPFLEYHHFDPPYNEGEMHNEDGMIALCPIHHRQADQRAWSIEDLREMKRANNRGEPKGKLGWSIDKGIVISGGNYFFSTSLTMRIKGKELFKLEQDHKGKILVNALLWNNKKEIIAEIKNNDMLINHMRVEDIDCMASGKEILFKAPDDSNHVRIRFERQPIEECLSKAKNTLDESIVENVLSDIKERVDSGMVNVIEFSTAIKEDDFTFHAGDSKITFDFRKAGLDKAEYYGRAHGVNGALNIAQKDGKELIYLGK</sequence>